<dbReference type="AlphaFoldDB" id="A0A1I7RP45"/>
<dbReference type="InterPro" id="IPR019422">
    <property type="entry name" value="7TM_GPCR_serpentine_rcpt_Srh"/>
</dbReference>
<evidence type="ECO:0000313" key="3">
    <source>
        <dbReference type="WBParaSite" id="BXY_0248500.1"/>
    </source>
</evidence>
<dbReference type="WBParaSite" id="BXY_0248500.1">
    <property type="protein sequence ID" value="BXY_0248500.1"/>
    <property type="gene ID" value="BXY_0248500"/>
</dbReference>
<proteinExistence type="predicted"/>
<feature type="transmembrane region" description="Helical" evidence="1">
    <location>
        <begin position="285"/>
        <end position="308"/>
    </location>
</feature>
<keyword evidence="1" id="KW-0472">Membrane</keyword>
<feature type="transmembrane region" description="Helical" evidence="1">
    <location>
        <begin position="257"/>
        <end position="279"/>
    </location>
</feature>
<organism evidence="2 3">
    <name type="scientific">Bursaphelenchus xylophilus</name>
    <name type="common">Pinewood nematode worm</name>
    <name type="synonym">Aphelenchoides xylophilus</name>
    <dbReference type="NCBI Taxonomy" id="6326"/>
    <lineage>
        <taxon>Eukaryota</taxon>
        <taxon>Metazoa</taxon>
        <taxon>Ecdysozoa</taxon>
        <taxon>Nematoda</taxon>
        <taxon>Chromadorea</taxon>
        <taxon>Rhabditida</taxon>
        <taxon>Tylenchina</taxon>
        <taxon>Tylenchomorpha</taxon>
        <taxon>Aphelenchoidea</taxon>
        <taxon>Aphelenchoididae</taxon>
        <taxon>Bursaphelenchus</taxon>
    </lineage>
</organism>
<name>A0A1I7RP45_BURXY</name>
<reference evidence="3" key="1">
    <citation type="submission" date="2016-11" db="UniProtKB">
        <authorList>
            <consortium name="WormBaseParasite"/>
        </authorList>
    </citation>
    <scope>IDENTIFICATION</scope>
</reference>
<keyword evidence="1" id="KW-0812">Transmembrane</keyword>
<accession>A0A1I7RP45</accession>
<feature type="transmembrane region" description="Helical" evidence="1">
    <location>
        <begin position="135"/>
        <end position="157"/>
    </location>
</feature>
<protein>
    <submittedName>
        <fullName evidence="3">Serpentine Receptor, class T</fullName>
    </submittedName>
</protein>
<sequence>MDVFLTKFSSLSYIYNLISIPGCLLEGLFTLLVLFHTPKDMLIYKHTMLNTSVWSLLIIVHLTLFFRPVTFLPLPICAVTGLAQVFGRTFASCQFLVALFLIANKSISLFLCVAANYVSLTFPLYIRTMTYRKGIMIFSAFHSVVSLLMLLSAYMSYADREALNRHEIVNKLQMMYPYNYDDILSITNNSVVIGVRRNSLVSFSSGFFLFLSTLCIVLSLTLTFLSVKTLNRSMTRRPSHSFITLRRRLKIMLIERSIVPILTYSLPITIAVAIIHFDLIEVSGWIQWLILTSIASPLICNTIVMGTLEPFRKVMRKVLNLEWKVLFKENSSAKLQLKCHRKRRLLPMSLIVKINAIPSSAVIPSVL</sequence>
<evidence type="ECO:0000313" key="2">
    <source>
        <dbReference type="Proteomes" id="UP000095284"/>
    </source>
</evidence>
<keyword evidence="1" id="KW-1133">Transmembrane helix</keyword>
<dbReference type="Pfam" id="PF10318">
    <property type="entry name" value="7TM_GPCR_Srh"/>
    <property type="match status" value="1"/>
</dbReference>
<dbReference type="Proteomes" id="UP000095284">
    <property type="component" value="Unplaced"/>
</dbReference>
<evidence type="ECO:0000256" key="1">
    <source>
        <dbReference type="SAM" id="Phobius"/>
    </source>
</evidence>
<feature type="transmembrane region" description="Helical" evidence="1">
    <location>
        <begin position="12"/>
        <end position="35"/>
    </location>
</feature>
<feature type="transmembrane region" description="Helical" evidence="1">
    <location>
        <begin position="207"/>
        <end position="227"/>
    </location>
</feature>